<proteinExistence type="predicted"/>
<protein>
    <submittedName>
        <fullName evidence="2">Uncharacterized protein</fullName>
    </submittedName>
</protein>
<sequence length="32" mass="3630">MGRSAAHGIVHSKPPGVRGPRTWRAFTRKMRK</sequence>
<reference evidence="2 3" key="1">
    <citation type="submission" date="2014-11" db="EMBL/GenBank/DDBJ databases">
        <title>Symbiosis island explosion on the genome of extra-slow-growing strains of soybean bradyrhizobia with massive insertion sequences.</title>
        <authorList>
            <person name="Iida T."/>
            <person name="Minamisawa K."/>
        </authorList>
    </citation>
    <scope>NUCLEOTIDE SEQUENCE [LARGE SCALE GENOMIC DNA]</scope>
    <source>
        <strain evidence="2 3">NK6</strain>
    </source>
</reference>
<dbReference type="Proteomes" id="UP000063308">
    <property type="component" value="Chromosome"/>
</dbReference>
<evidence type="ECO:0000256" key="1">
    <source>
        <dbReference type="SAM" id="MobiDB-lite"/>
    </source>
</evidence>
<feature type="region of interest" description="Disordered" evidence="1">
    <location>
        <begin position="1"/>
        <end position="21"/>
    </location>
</feature>
<evidence type="ECO:0000313" key="3">
    <source>
        <dbReference type="Proteomes" id="UP000063308"/>
    </source>
</evidence>
<evidence type="ECO:0000313" key="2">
    <source>
        <dbReference type="EMBL" id="BAR58735.1"/>
    </source>
</evidence>
<gene>
    <name evidence="2" type="ORF">NK6_5577</name>
</gene>
<organism evidence="2 3">
    <name type="scientific">Bradyrhizobium diazoefficiens</name>
    <dbReference type="NCBI Taxonomy" id="1355477"/>
    <lineage>
        <taxon>Bacteria</taxon>
        <taxon>Pseudomonadati</taxon>
        <taxon>Pseudomonadota</taxon>
        <taxon>Alphaproteobacteria</taxon>
        <taxon>Hyphomicrobiales</taxon>
        <taxon>Nitrobacteraceae</taxon>
        <taxon>Bradyrhizobium</taxon>
    </lineage>
</organism>
<dbReference type="EMBL" id="AP014685">
    <property type="protein sequence ID" value="BAR58735.1"/>
    <property type="molecule type" value="Genomic_DNA"/>
</dbReference>
<accession>A0A0E3VV88</accession>
<name>A0A0E3VV88_9BRAD</name>
<dbReference type="AlphaFoldDB" id="A0A0E3VV88"/>